<dbReference type="EMBL" id="MOXJ01000029">
    <property type="protein sequence ID" value="PDO09748.1"/>
    <property type="molecule type" value="Genomic_DNA"/>
</dbReference>
<dbReference type="NCBIfam" id="TIGR00724">
    <property type="entry name" value="urea_amlyse_rel"/>
    <property type="match status" value="1"/>
</dbReference>
<dbReference type="InterPro" id="IPR052708">
    <property type="entry name" value="PxpC"/>
</dbReference>
<keyword evidence="3" id="KW-0067">ATP-binding</keyword>
<dbReference type="PANTHER" id="PTHR43309">
    <property type="entry name" value="5-OXOPROLINASE SUBUNIT C"/>
    <property type="match status" value="1"/>
</dbReference>
<keyword evidence="1" id="KW-0547">Nucleotide-binding</keyword>
<feature type="domain" description="Carboxyltransferase" evidence="4">
    <location>
        <begin position="22"/>
        <end position="323"/>
    </location>
</feature>
<evidence type="ECO:0000259" key="4">
    <source>
        <dbReference type="SMART" id="SM00797"/>
    </source>
</evidence>
<dbReference type="Gene3D" id="2.40.100.10">
    <property type="entry name" value="Cyclophilin-like"/>
    <property type="match status" value="1"/>
</dbReference>
<dbReference type="PANTHER" id="PTHR43309:SF3">
    <property type="entry name" value="5-OXOPROLINASE SUBUNIT C"/>
    <property type="match status" value="1"/>
</dbReference>
<dbReference type="InterPro" id="IPR029000">
    <property type="entry name" value="Cyclophilin-like_dom_sf"/>
</dbReference>
<name>A0A2A6DXF2_9BACL</name>
<reference evidence="5 6" key="1">
    <citation type="submission" date="2016-12" db="EMBL/GenBank/DDBJ databases">
        <title>Candidatus Reconcilibacillus cellulovorans genome.</title>
        <authorList>
            <person name="Kolinko S."/>
            <person name="Wu Y.-W."/>
            <person name="Tachea F."/>
            <person name="Denzel E."/>
            <person name="Hiras J."/>
            <person name="Baecker N."/>
            <person name="Chan L.J."/>
            <person name="Eichorst S.A."/>
            <person name="Frey D."/>
            <person name="Adams P.D."/>
            <person name="Pray T."/>
            <person name="Tanjore D."/>
            <person name="Petzold C.J."/>
            <person name="Gladden J.M."/>
            <person name="Simmons B.A."/>
            <person name="Singer S.W."/>
        </authorList>
    </citation>
    <scope>NUCLEOTIDE SEQUENCE [LARGE SCALE GENOMIC DNA]</scope>
    <source>
        <strain evidence="5">JTherm</strain>
    </source>
</reference>
<dbReference type="AlphaFoldDB" id="A0A2A6DXF2"/>
<evidence type="ECO:0000256" key="1">
    <source>
        <dbReference type="ARBA" id="ARBA00022741"/>
    </source>
</evidence>
<keyword evidence="2" id="KW-0378">Hydrolase</keyword>
<evidence type="ECO:0000256" key="3">
    <source>
        <dbReference type="ARBA" id="ARBA00022840"/>
    </source>
</evidence>
<gene>
    <name evidence="5" type="ORF">BLM47_10920</name>
</gene>
<dbReference type="InterPro" id="IPR003778">
    <property type="entry name" value="CT_A_B"/>
</dbReference>
<dbReference type="Pfam" id="PF02626">
    <property type="entry name" value="CT_A_B"/>
    <property type="match status" value="1"/>
</dbReference>
<dbReference type="SMART" id="SM00797">
    <property type="entry name" value="AHS2"/>
    <property type="match status" value="1"/>
</dbReference>
<accession>A0A2A6DXF2</accession>
<organism evidence="5 6">
    <name type="scientific">Candidatus Reconcilbacillus cellulovorans</name>
    <dbReference type="NCBI Taxonomy" id="1906605"/>
    <lineage>
        <taxon>Bacteria</taxon>
        <taxon>Bacillati</taxon>
        <taxon>Bacillota</taxon>
        <taxon>Bacilli</taxon>
        <taxon>Bacillales</taxon>
        <taxon>Paenibacillaceae</taxon>
        <taxon>Candidatus Reconcilbacillus</taxon>
    </lineage>
</organism>
<proteinExistence type="predicted"/>
<comment type="caution">
    <text evidence="5">The sequence shown here is derived from an EMBL/GenBank/DDBJ whole genome shotgun (WGS) entry which is preliminary data.</text>
</comment>
<sequence length="349" mass="37100">MRVVRPGLETTVQDAGRPGLRAYGVPVGGAADARSLRIANVLVGNPPDAPALEITLKGPELVFEQAAVVALVGADLGARLNGLPMPMWRPVAVAPSAALSFAGAAGPGARVYLAVAGGLAVPKVLGGFGTYVRGRFGGFGGRPLAAGDRLPVGRPSAEAEAFASTAAAVFRNSAEPAWTVPWSATVYSSFWRPVDEPVLRVMMGPEAQWFTEESLRAFVQERFRVSPASDRMGCRLEGPVLRLAEPREMASTAVMFGTIQVPPNGRPVLLSADCQTTGGYPRIAQVISADWPVVGQLRPGDVVRFEPVTAEEAETALFEEERALRELEAGVRLRWRQGCEPIPIGRRPM</sequence>
<dbReference type="GO" id="GO:0005524">
    <property type="term" value="F:ATP binding"/>
    <property type="evidence" value="ECO:0007669"/>
    <property type="project" value="UniProtKB-KW"/>
</dbReference>
<dbReference type="SUPFAM" id="SSF50891">
    <property type="entry name" value="Cyclophilin-like"/>
    <property type="match status" value="1"/>
</dbReference>
<protein>
    <recommendedName>
        <fullName evidence="4">Carboxyltransferase domain-containing protein</fullName>
    </recommendedName>
</protein>
<dbReference type="GO" id="GO:0016787">
    <property type="term" value="F:hydrolase activity"/>
    <property type="evidence" value="ECO:0007669"/>
    <property type="project" value="UniProtKB-KW"/>
</dbReference>
<evidence type="ECO:0000313" key="5">
    <source>
        <dbReference type="EMBL" id="PDO09748.1"/>
    </source>
</evidence>
<dbReference type="Proteomes" id="UP000243688">
    <property type="component" value="Unassembled WGS sequence"/>
</dbReference>
<evidence type="ECO:0000313" key="6">
    <source>
        <dbReference type="Proteomes" id="UP000243688"/>
    </source>
</evidence>
<evidence type="ECO:0000256" key="2">
    <source>
        <dbReference type="ARBA" id="ARBA00022801"/>
    </source>
</evidence>